<dbReference type="PANTHER" id="PTHR36033">
    <property type="entry name" value="NUCLEIC ACID-BINDING PROTEINS SUPERFAMILY"/>
    <property type="match status" value="1"/>
</dbReference>
<dbReference type="PANTHER" id="PTHR36033:SF1">
    <property type="entry name" value="NUCLEIC ACID-BINDING PROTEINS SUPERFAMILY"/>
    <property type="match status" value="1"/>
</dbReference>
<gene>
    <name evidence="3" type="ORF">CYY_010117</name>
</gene>
<organism evidence="3 4">
    <name type="scientific">Polysphondylium violaceum</name>
    <dbReference type="NCBI Taxonomy" id="133409"/>
    <lineage>
        <taxon>Eukaryota</taxon>
        <taxon>Amoebozoa</taxon>
        <taxon>Evosea</taxon>
        <taxon>Eumycetozoa</taxon>
        <taxon>Dictyostelia</taxon>
        <taxon>Dictyosteliales</taxon>
        <taxon>Dictyosteliaceae</taxon>
        <taxon>Polysphondylium</taxon>
    </lineage>
</organism>
<evidence type="ECO:0000259" key="2">
    <source>
        <dbReference type="Pfam" id="PF17246"/>
    </source>
</evidence>
<proteinExistence type="predicted"/>
<dbReference type="InterPro" id="IPR035201">
    <property type="entry name" value="Cdc24_OB1"/>
</dbReference>
<protein>
    <submittedName>
        <fullName evidence="3">Uncharacterized protein</fullName>
    </submittedName>
</protein>
<dbReference type="EMBL" id="AJWJ01000931">
    <property type="protein sequence ID" value="KAF2068556.1"/>
    <property type="molecule type" value="Genomic_DNA"/>
</dbReference>
<dbReference type="Pfam" id="PF17246">
    <property type="entry name" value="CDC24_OB1"/>
    <property type="match status" value="1"/>
</dbReference>
<feature type="domain" description="Cell division control protein 24 OB" evidence="1">
    <location>
        <begin position="128"/>
        <end position="247"/>
    </location>
</feature>
<comment type="caution">
    <text evidence="3">The sequence shown here is derived from an EMBL/GenBank/DDBJ whole genome shotgun (WGS) entry which is preliminary data.</text>
</comment>
<dbReference type="InterPro" id="IPR035200">
    <property type="entry name" value="Cdc24_OB2"/>
</dbReference>
<dbReference type="Proteomes" id="UP000695562">
    <property type="component" value="Unassembled WGS sequence"/>
</dbReference>
<dbReference type="OrthoDB" id="10265890at2759"/>
<dbReference type="Pfam" id="PF17245">
    <property type="entry name" value="CDC24_OB2"/>
    <property type="match status" value="1"/>
</dbReference>
<feature type="domain" description="Cell division control protein 24 OB" evidence="2">
    <location>
        <begin position="22"/>
        <end position="112"/>
    </location>
</feature>
<name>A0A8J4PLV9_9MYCE</name>
<dbReference type="AlphaFoldDB" id="A0A8J4PLV9"/>
<accession>A0A8J4PLV9</accession>
<keyword evidence="4" id="KW-1185">Reference proteome</keyword>
<sequence>MDIVNIVSSFQSSIFVVDKKNKIYPPWDWVCRNILILLQDFSECITKAIARSELQNKWDTDYKNKSSTTAVSTTTTPRGLSYYIDSNNRSNDIPFDAIIHTNIKSIQQTNGQDIDKIQQLILADSIDSDQNQLSILLHPRFYKYLDIKFGKSSLISENRKIRLTNIIKYYSHLTKQQEKEEEKEIKKESISILYPTEIIGFIINDQQELSQTERSEHFDLSSIFLKDRVPDQTSILWLKVESIGELQDRLPAPTSNASVPWSGTIPMDQFLQHSYSKQIVKVIDSSSNSSNSSNSNITIDLVFWNDFINYINLFNIGDFIRIDGIYYNQILSNHNHIVLEFTPTSILSILPSSSSSSSFNNPDHQPEIQQYNSIINNNNNNNSNNRVLLNSIIKDSMVSVLCNVYFKDQQIIIQEIDSNHTFQLKCDSNETKTKLATSMQNSQLIYFENLLFTTTNSNNKEIIYNNQSTFKNISTMNGVLNCGFINSMSLQYINHFKNIKTQAQICKYNYNGITYNHKQCNSNNNVISSPTATTTTTTTTGIYCNHCKKEIDSGGVNVDIQLQLLFTLFEPNSNFTISNIESNIKSIREILSIKESEFIKIPTDDKKLEYLDKILDQN</sequence>
<evidence type="ECO:0000313" key="4">
    <source>
        <dbReference type="Proteomes" id="UP000695562"/>
    </source>
</evidence>
<evidence type="ECO:0000259" key="1">
    <source>
        <dbReference type="Pfam" id="PF17245"/>
    </source>
</evidence>
<evidence type="ECO:0000313" key="3">
    <source>
        <dbReference type="EMBL" id="KAF2068556.1"/>
    </source>
</evidence>
<reference evidence="3" key="1">
    <citation type="submission" date="2020-01" db="EMBL/GenBank/DDBJ databases">
        <title>Development of genomics and gene disruption for Polysphondylium violaceum indicates a role for the polyketide synthase stlB in stalk morphogenesis.</title>
        <authorList>
            <person name="Narita B."/>
            <person name="Kawabe Y."/>
            <person name="Kin K."/>
            <person name="Saito T."/>
            <person name="Gibbs R."/>
            <person name="Kuspa A."/>
            <person name="Muzny D."/>
            <person name="Queller D."/>
            <person name="Richards S."/>
            <person name="Strassman J."/>
            <person name="Sucgang R."/>
            <person name="Worley K."/>
            <person name="Schaap P."/>
        </authorList>
    </citation>
    <scope>NUCLEOTIDE SEQUENCE</scope>
    <source>
        <strain evidence="3">QSvi11</strain>
    </source>
</reference>